<reference evidence="3" key="1">
    <citation type="journal article" date="2019" name="Int. J. Syst. Evol. Microbiol.">
        <title>The Global Catalogue of Microorganisms (GCM) 10K type strain sequencing project: providing services to taxonomists for standard genome sequencing and annotation.</title>
        <authorList>
            <consortium name="The Broad Institute Genomics Platform"/>
            <consortium name="The Broad Institute Genome Sequencing Center for Infectious Disease"/>
            <person name="Wu L."/>
            <person name="Ma J."/>
        </authorList>
    </citation>
    <scope>NUCLEOTIDE SEQUENCE [LARGE SCALE GENOMIC DNA]</scope>
    <source>
        <strain evidence="3">JCM 17809</strain>
    </source>
</reference>
<comment type="caution">
    <text evidence="2">The sequence shown here is derived from an EMBL/GenBank/DDBJ whole genome shotgun (WGS) entry which is preliminary data.</text>
</comment>
<evidence type="ECO:0000256" key="1">
    <source>
        <dbReference type="SAM" id="MobiDB-lite"/>
    </source>
</evidence>
<protein>
    <submittedName>
        <fullName evidence="2">Uncharacterized protein</fullName>
    </submittedName>
</protein>
<evidence type="ECO:0000313" key="3">
    <source>
        <dbReference type="Proteomes" id="UP001500945"/>
    </source>
</evidence>
<feature type="region of interest" description="Disordered" evidence="1">
    <location>
        <begin position="1"/>
        <end position="22"/>
    </location>
</feature>
<accession>A0ABP8KL35</accession>
<organism evidence="2 3">
    <name type="scientific">Fodinibacter luteus</name>
    <dbReference type="NCBI Taxonomy" id="552064"/>
    <lineage>
        <taxon>Bacteria</taxon>
        <taxon>Bacillati</taxon>
        <taxon>Actinomycetota</taxon>
        <taxon>Actinomycetes</taxon>
        <taxon>Micrococcales</taxon>
        <taxon>Intrasporangiaceae</taxon>
        <taxon>Fodinibacter (ex Wang et al. 2009)</taxon>
    </lineage>
</organism>
<dbReference type="Proteomes" id="UP001500945">
    <property type="component" value="Unassembled WGS sequence"/>
</dbReference>
<sequence>MKSRTAADPAPVTWSPMAGTGTTADPLVLSCPNYEESVEELLAALRAVNAQPCSTG</sequence>
<gene>
    <name evidence="2" type="ORF">GCM10023168_28880</name>
</gene>
<name>A0ABP8KL35_9MICO</name>
<keyword evidence="3" id="KW-1185">Reference proteome</keyword>
<proteinExistence type="predicted"/>
<evidence type="ECO:0000313" key="2">
    <source>
        <dbReference type="EMBL" id="GAA4409812.1"/>
    </source>
</evidence>
<dbReference type="EMBL" id="BAABGM010000017">
    <property type="protein sequence ID" value="GAA4409812.1"/>
    <property type="molecule type" value="Genomic_DNA"/>
</dbReference>